<gene>
    <name evidence="2" type="ORF">P873_06000</name>
</gene>
<keyword evidence="3" id="KW-1185">Reference proteome</keyword>
<protein>
    <submittedName>
        <fullName evidence="2">Uncharacterized protein</fullName>
    </submittedName>
</protein>
<dbReference type="AlphaFoldDB" id="A0A091BDF1"/>
<evidence type="ECO:0000313" key="2">
    <source>
        <dbReference type="EMBL" id="KFN50713.1"/>
    </source>
</evidence>
<dbReference type="RefSeq" id="WP_026817125.1">
    <property type="nucleotide sequence ID" value="NZ_AUFF01000006.1"/>
</dbReference>
<evidence type="ECO:0000313" key="3">
    <source>
        <dbReference type="Proteomes" id="UP000029391"/>
    </source>
</evidence>
<reference evidence="2 3" key="1">
    <citation type="submission" date="2013-09" db="EMBL/GenBank/DDBJ databases">
        <title>Genome sequencing of Arenimonas composti.</title>
        <authorList>
            <person name="Chen F."/>
            <person name="Wang G."/>
        </authorList>
    </citation>
    <scope>NUCLEOTIDE SEQUENCE [LARGE SCALE GENOMIC DNA]</scope>
    <source>
        <strain evidence="2 3">TR7-09</strain>
    </source>
</reference>
<keyword evidence="1" id="KW-0472">Membrane</keyword>
<feature type="transmembrane region" description="Helical" evidence="1">
    <location>
        <begin position="12"/>
        <end position="30"/>
    </location>
</feature>
<dbReference type="EMBL" id="AWXU01000017">
    <property type="protein sequence ID" value="KFN50713.1"/>
    <property type="molecule type" value="Genomic_DNA"/>
</dbReference>
<name>A0A091BDF1_9GAMM</name>
<organism evidence="2 3">
    <name type="scientific">Arenimonas composti TR7-09 = DSM 18010</name>
    <dbReference type="NCBI Taxonomy" id="1121013"/>
    <lineage>
        <taxon>Bacteria</taxon>
        <taxon>Pseudomonadati</taxon>
        <taxon>Pseudomonadota</taxon>
        <taxon>Gammaproteobacteria</taxon>
        <taxon>Lysobacterales</taxon>
        <taxon>Lysobacteraceae</taxon>
        <taxon>Arenimonas</taxon>
    </lineage>
</organism>
<keyword evidence="1" id="KW-1133">Transmembrane helix</keyword>
<proteinExistence type="predicted"/>
<dbReference type="Proteomes" id="UP000029391">
    <property type="component" value="Unassembled WGS sequence"/>
</dbReference>
<keyword evidence="1" id="KW-0812">Transmembrane</keyword>
<feature type="transmembrane region" description="Helical" evidence="1">
    <location>
        <begin position="63"/>
        <end position="86"/>
    </location>
</feature>
<evidence type="ECO:0000256" key="1">
    <source>
        <dbReference type="SAM" id="Phobius"/>
    </source>
</evidence>
<comment type="caution">
    <text evidence="2">The sequence shown here is derived from an EMBL/GenBank/DDBJ whole genome shotgun (WGS) entry which is preliminary data.</text>
</comment>
<accession>A0A091BDF1</accession>
<sequence>MPPLFESNWRIVTGGLGGLAGMVGITGMVFRHIARKAANGPCADDGMVGMEANCALAAGLGDIAAVLLPLAIAFAGAAFLAAFLGWRSEQGRKP</sequence>
<dbReference type="STRING" id="1121013.GCA_000426365_02135"/>